<feature type="region of interest" description="Disordered" evidence="2">
    <location>
        <begin position="12"/>
        <end position="33"/>
    </location>
</feature>
<evidence type="ECO:0000256" key="1">
    <source>
        <dbReference type="SAM" id="Coils"/>
    </source>
</evidence>
<accession>A0ABD3BZL1</accession>
<feature type="coiled-coil region" evidence="1">
    <location>
        <begin position="78"/>
        <end position="105"/>
    </location>
</feature>
<proteinExistence type="predicted"/>
<name>A0ABD3BZL1_9LAMI</name>
<comment type="caution">
    <text evidence="4">The sequence shown here is derived from an EMBL/GenBank/DDBJ whole genome shotgun (WGS) entry which is preliminary data.</text>
</comment>
<dbReference type="AlphaFoldDB" id="A0ABD3BZL1"/>
<dbReference type="EMBL" id="JAVIJP010000059">
    <property type="protein sequence ID" value="KAL3622653.1"/>
    <property type="molecule type" value="Genomic_DNA"/>
</dbReference>
<dbReference type="PANTHER" id="PTHR47347:SF2">
    <property type="entry name" value="GOLGIN CANDIDATE 5"/>
    <property type="match status" value="1"/>
</dbReference>
<gene>
    <name evidence="4" type="ORF">CASFOL_033470</name>
</gene>
<keyword evidence="1" id="KW-0175">Coiled coil</keyword>
<organism evidence="4 5">
    <name type="scientific">Castilleja foliolosa</name>
    <dbReference type="NCBI Taxonomy" id="1961234"/>
    <lineage>
        <taxon>Eukaryota</taxon>
        <taxon>Viridiplantae</taxon>
        <taxon>Streptophyta</taxon>
        <taxon>Embryophyta</taxon>
        <taxon>Tracheophyta</taxon>
        <taxon>Spermatophyta</taxon>
        <taxon>Magnoliopsida</taxon>
        <taxon>eudicotyledons</taxon>
        <taxon>Gunneridae</taxon>
        <taxon>Pentapetalae</taxon>
        <taxon>asterids</taxon>
        <taxon>lamiids</taxon>
        <taxon>Lamiales</taxon>
        <taxon>Orobanchaceae</taxon>
        <taxon>Pedicularideae</taxon>
        <taxon>Castillejinae</taxon>
        <taxon>Castilleja</taxon>
    </lineage>
</organism>
<evidence type="ECO:0000313" key="5">
    <source>
        <dbReference type="Proteomes" id="UP001632038"/>
    </source>
</evidence>
<evidence type="ECO:0000256" key="2">
    <source>
        <dbReference type="SAM" id="MobiDB-lite"/>
    </source>
</evidence>
<evidence type="ECO:0000259" key="3">
    <source>
        <dbReference type="Pfam" id="PF12325"/>
    </source>
</evidence>
<feature type="domain" description="TATA element modulatory factor 1 TATA binding" evidence="3">
    <location>
        <begin position="45"/>
        <end position="105"/>
    </location>
</feature>
<sequence>MVTVVGAQTRTAAKGGGVARRRRTAAEPVRTSPPSRLLLELAAKSECEKLQTEAATLPGIRAELGALRRRHSAALELMGERDEELEELRADIVDLKEMYREQVNLLVNKVQRLSS</sequence>
<evidence type="ECO:0000313" key="4">
    <source>
        <dbReference type="EMBL" id="KAL3622653.1"/>
    </source>
</evidence>
<reference evidence="5" key="1">
    <citation type="journal article" date="2024" name="IScience">
        <title>Strigolactones Initiate the Formation of Haustorium-like Structures in Castilleja.</title>
        <authorList>
            <person name="Buerger M."/>
            <person name="Peterson D."/>
            <person name="Chory J."/>
        </authorList>
    </citation>
    <scope>NUCLEOTIDE SEQUENCE [LARGE SCALE GENOMIC DNA]</scope>
</reference>
<keyword evidence="5" id="KW-1185">Reference proteome</keyword>
<protein>
    <recommendedName>
        <fullName evidence="3">TATA element modulatory factor 1 TATA binding domain-containing protein</fullName>
    </recommendedName>
</protein>
<dbReference type="Pfam" id="PF12325">
    <property type="entry name" value="TMF_TATA_bd"/>
    <property type="match status" value="1"/>
</dbReference>
<dbReference type="PANTHER" id="PTHR47347">
    <property type="entry name" value="GOLGIN CANDIDATE 5"/>
    <property type="match status" value="1"/>
</dbReference>
<dbReference type="InterPro" id="IPR022091">
    <property type="entry name" value="TMF_TATA-bd"/>
</dbReference>
<dbReference type="Proteomes" id="UP001632038">
    <property type="component" value="Unassembled WGS sequence"/>
</dbReference>